<dbReference type="SUPFAM" id="SSF55248">
    <property type="entry name" value="PCD-like"/>
    <property type="match status" value="1"/>
</dbReference>
<dbReference type="InterPro" id="IPR001533">
    <property type="entry name" value="Pterin_deHydtase"/>
</dbReference>
<dbReference type="Pfam" id="PF01329">
    <property type="entry name" value="Pterin_4a"/>
    <property type="match status" value="1"/>
</dbReference>
<dbReference type="InterPro" id="IPR036428">
    <property type="entry name" value="PCD_sf"/>
</dbReference>
<dbReference type="Gene3D" id="3.30.1360.20">
    <property type="entry name" value="Transcriptional coactivator/pterin dehydratase"/>
    <property type="match status" value="1"/>
</dbReference>
<organism evidence="7 8">
    <name type="scientific">Striga hermonthica</name>
    <name type="common">Purple witchweed</name>
    <name type="synonym">Buchnera hermonthica</name>
    <dbReference type="NCBI Taxonomy" id="68872"/>
    <lineage>
        <taxon>Eukaryota</taxon>
        <taxon>Viridiplantae</taxon>
        <taxon>Streptophyta</taxon>
        <taxon>Embryophyta</taxon>
        <taxon>Tracheophyta</taxon>
        <taxon>Spermatophyta</taxon>
        <taxon>Magnoliopsida</taxon>
        <taxon>eudicotyledons</taxon>
        <taxon>Gunneridae</taxon>
        <taxon>Pentapetalae</taxon>
        <taxon>asterids</taxon>
        <taxon>lamiids</taxon>
        <taxon>Lamiales</taxon>
        <taxon>Orobanchaceae</taxon>
        <taxon>Buchnereae</taxon>
        <taxon>Striga</taxon>
    </lineage>
</organism>
<name>A0A9N7RK77_STRHE</name>
<evidence type="ECO:0000256" key="6">
    <source>
        <dbReference type="SAM" id="SignalP"/>
    </source>
</evidence>
<reference evidence="7" key="1">
    <citation type="submission" date="2019-12" db="EMBL/GenBank/DDBJ databases">
        <authorList>
            <person name="Scholes J."/>
        </authorList>
    </citation>
    <scope>NUCLEOTIDE SEQUENCE</scope>
</reference>
<dbReference type="EC" id="4.2.1.96" evidence="3"/>
<protein>
    <recommendedName>
        <fullName evidence="3">4a-hydroxytetrahydrobiopterin dehydratase</fullName>
        <ecNumber evidence="3">4.2.1.96</ecNumber>
    </recommendedName>
    <alternativeName>
        <fullName evidence="5">4-alpha-hydroxy-tetrahydropterin dehydratase</fullName>
    </alternativeName>
</protein>
<evidence type="ECO:0000313" key="8">
    <source>
        <dbReference type="Proteomes" id="UP001153555"/>
    </source>
</evidence>
<proteinExistence type="inferred from homology"/>
<comment type="similarity">
    <text evidence="2">Belongs to the pterin-4-alpha-carbinolamine dehydratase family.</text>
</comment>
<keyword evidence="6" id="KW-0732">Signal</keyword>
<keyword evidence="4" id="KW-0456">Lyase</keyword>
<evidence type="ECO:0000256" key="3">
    <source>
        <dbReference type="ARBA" id="ARBA00013252"/>
    </source>
</evidence>
<dbReference type="GO" id="GO:0005739">
    <property type="term" value="C:mitochondrion"/>
    <property type="evidence" value="ECO:0007669"/>
    <property type="project" value="TreeGrafter"/>
</dbReference>
<evidence type="ECO:0000256" key="4">
    <source>
        <dbReference type="ARBA" id="ARBA00023239"/>
    </source>
</evidence>
<dbReference type="EMBL" id="CACSLK010027837">
    <property type="protein sequence ID" value="CAA0832916.1"/>
    <property type="molecule type" value="Genomic_DNA"/>
</dbReference>
<comment type="caution">
    <text evidence="7">The sequence shown here is derived from an EMBL/GenBank/DDBJ whole genome shotgun (WGS) entry which is preliminary data.</text>
</comment>
<dbReference type="GO" id="GO:0008124">
    <property type="term" value="F:4-alpha-hydroxytetrahydrobiopterin dehydratase activity"/>
    <property type="evidence" value="ECO:0007669"/>
    <property type="project" value="UniProtKB-EC"/>
</dbReference>
<dbReference type="AlphaFoldDB" id="A0A9N7RK77"/>
<evidence type="ECO:0000313" key="7">
    <source>
        <dbReference type="EMBL" id="CAA0832916.1"/>
    </source>
</evidence>
<comment type="catalytic activity">
    <reaction evidence="1">
        <text>(4aS,6R)-4a-hydroxy-L-erythro-5,6,7,8-tetrahydrobiopterin = (6R)-L-erythro-6,7-dihydrobiopterin + H2O</text>
        <dbReference type="Rhea" id="RHEA:11920"/>
        <dbReference type="ChEBI" id="CHEBI:15377"/>
        <dbReference type="ChEBI" id="CHEBI:15642"/>
        <dbReference type="ChEBI" id="CHEBI:43120"/>
        <dbReference type="EC" id="4.2.1.96"/>
    </reaction>
</comment>
<evidence type="ECO:0000256" key="1">
    <source>
        <dbReference type="ARBA" id="ARBA00001554"/>
    </source>
</evidence>
<keyword evidence="8" id="KW-1185">Reference proteome</keyword>
<feature type="chain" id="PRO_5040466707" description="4a-hydroxytetrahydrobiopterin dehydratase" evidence="6">
    <location>
        <begin position="19"/>
        <end position="186"/>
    </location>
</feature>
<accession>A0A9N7RK77</accession>
<sequence>MTFHSRLCVLSFRTRVLSTPLSPRVWADHGCSRICVAAKTHGDKGRSSNVIGPNGIRAYNTGQDLSSKKCVPCESKDLRAMTEDAANILIRRVPEWTLENDSGTLKLHRSWKVKTFVKGMEFLRLVADLAEAEGHHPDLHLVGWNNVKIDIWTHAVGGLTENDFILAAKISGLNLHHLLRITPSNK</sequence>
<dbReference type="PANTHER" id="PTHR12599">
    <property type="entry name" value="PTERIN-4-ALPHA-CARBINOLAMINE DEHYDRATASE"/>
    <property type="match status" value="1"/>
</dbReference>
<dbReference type="CDD" id="cd00913">
    <property type="entry name" value="PCD_DCoH_subfamily_a"/>
    <property type="match status" value="1"/>
</dbReference>
<feature type="signal peptide" evidence="6">
    <location>
        <begin position="1"/>
        <end position="18"/>
    </location>
</feature>
<dbReference type="PANTHER" id="PTHR12599:SF0">
    <property type="entry name" value="PTERIN-4-ALPHA-CARBINOLAMINE DEHYDRATASE"/>
    <property type="match status" value="1"/>
</dbReference>
<evidence type="ECO:0000256" key="2">
    <source>
        <dbReference type="ARBA" id="ARBA00006472"/>
    </source>
</evidence>
<dbReference type="OrthoDB" id="277398at2759"/>
<dbReference type="GO" id="GO:0006729">
    <property type="term" value="P:tetrahydrobiopterin biosynthetic process"/>
    <property type="evidence" value="ECO:0007669"/>
    <property type="project" value="InterPro"/>
</dbReference>
<dbReference type="Proteomes" id="UP001153555">
    <property type="component" value="Unassembled WGS sequence"/>
</dbReference>
<gene>
    <name evidence="7" type="ORF">SHERM_28190</name>
</gene>
<evidence type="ECO:0000256" key="5">
    <source>
        <dbReference type="ARBA" id="ARBA00030497"/>
    </source>
</evidence>